<accession>A0A4Y7PZD6</accession>
<gene>
    <name evidence="1" type="ORF">BD410DRAFT_791363</name>
</gene>
<dbReference type="Proteomes" id="UP000294933">
    <property type="component" value="Unassembled WGS sequence"/>
</dbReference>
<organism evidence="1 2">
    <name type="scientific">Rickenella mellea</name>
    <dbReference type="NCBI Taxonomy" id="50990"/>
    <lineage>
        <taxon>Eukaryota</taxon>
        <taxon>Fungi</taxon>
        <taxon>Dikarya</taxon>
        <taxon>Basidiomycota</taxon>
        <taxon>Agaricomycotina</taxon>
        <taxon>Agaricomycetes</taxon>
        <taxon>Hymenochaetales</taxon>
        <taxon>Rickenellaceae</taxon>
        <taxon>Rickenella</taxon>
    </lineage>
</organism>
<keyword evidence="2" id="KW-1185">Reference proteome</keyword>
<reference evidence="1 2" key="1">
    <citation type="submission" date="2018-06" db="EMBL/GenBank/DDBJ databases">
        <title>A transcriptomic atlas of mushroom development highlights an independent origin of complex multicellularity.</title>
        <authorList>
            <consortium name="DOE Joint Genome Institute"/>
            <person name="Krizsan K."/>
            <person name="Almasi E."/>
            <person name="Merenyi Z."/>
            <person name="Sahu N."/>
            <person name="Viragh M."/>
            <person name="Koszo T."/>
            <person name="Mondo S."/>
            <person name="Kiss B."/>
            <person name="Balint B."/>
            <person name="Kues U."/>
            <person name="Barry K."/>
            <person name="Hegedus J.C."/>
            <person name="Henrissat B."/>
            <person name="Johnson J."/>
            <person name="Lipzen A."/>
            <person name="Ohm R."/>
            <person name="Nagy I."/>
            <person name="Pangilinan J."/>
            <person name="Yan J."/>
            <person name="Xiong Y."/>
            <person name="Grigoriev I.V."/>
            <person name="Hibbett D.S."/>
            <person name="Nagy L.G."/>
        </authorList>
    </citation>
    <scope>NUCLEOTIDE SEQUENCE [LARGE SCALE GENOMIC DNA]</scope>
    <source>
        <strain evidence="1 2">SZMC22713</strain>
    </source>
</reference>
<evidence type="ECO:0000313" key="2">
    <source>
        <dbReference type="Proteomes" id="UP000294933"/>
    </source>
</evidence>
<sequence>MRVSNVDKRPLEFRLYEDVRYAKLAVYGYAVTDFTSHMSLILDRFLSAVHLRDGAVPDTVIFEVERHVAAYYRNIRIPSRRRVLTGLSDIFFSL</sequence>
<dbReference type="EMBL" id="ML170191">
    <property type="protein sequence ID" value="TDL19989.1"/>
    <property type="molecule type" value="Genomic_DNA"/>
</dbReference>
<dbReference type="VEuPathDB" id="FungiDB:BD410DRAFT_791363"/>
<dbReference type="AlphaFoldDB" id="A0A4Y7PZD6"/>
<name>A0A4Y7PZD6_9AGAM</name>
<evidence type="ECO:0000313" key="1">
    <source>
        <dbReference type="EMBL" id="TDL19989.1"/>
    </source>
</evidence>
<proteinExistence type="predicted"/>
<protein>
    <submittedName>
        <fullName evidence="1">Uncharacterized protein</fullName>
    </submittedName>
</protein>